<sequence>MGPPDGVAGFAGPPGGWGGWREVRFELPEALGRRWHNRGYHGTLHHDVRAVFHKEPGL</sequence>
<dbReference type="InterPro" id="IPR029228">
    <property type="entry name" value="Alkyl_sulf_dimr"/>
</dbReference>
<keyword evidence="3" id="KW-1185">Reference proteome</keyword>
<dbReference type="KEGG" id="ksk:KSE_37090"/>
<dbReference type="Pfam" id="PF14863">
    <property type="entry name" value="Alkyl_sulf_dimr"/>
    <property type="match status" value="1"/>
</dbReference>
<dbReference type="STRING" id="452652.KSE_37090"/>
<dbReference type="Proteomes" id="UP000007076">
    <property type="component" value="Chromosome"/>
</dbReference>
<dbReference type="InterPro" id="IPR038536">
    <property type="entry name" value="Alkyl/aryl-sulf_dimr_sf"/>
</dbReference>
<dbReference type="GO" id="GO:0046983">
    <property type="term" value="F:protein dimerization activity"/>
    <property type="evidence" value="ECO:0007669"/>
    <property type="project" value="InterPro"/>
</dbReference>
<evidence type="ECO:0000313" key="2">
    <source>
        <dbReference type="EMBL" id="BAJ29511.1"/>
    </source>
</evidence>
<dbReference type="Gene3D" id="1.25.40.880">
    <property type="entry name" value="Alkyl sulfatase, dimerisation domain"/>
    <property type="match status" value="1"/>
</dbReference>
<gene>
    <name evidence="2" type="ordered locus">KSE_37090</name>
</gene>
<evidence type="ECO:0000259" key="1">
    <source>
        <dbReference type="Pfam" id="PF14863"/>
    </source>
</evidence>
<dbReference type="PATRIC" id="fig|452652.3.peg.3707"/>
<feature type="domain" description="Alkyl sulfatase dimerisation" evidence="1">
    <location>
        <begin position="24"/>
        <end position="57"/>
    </location>
</feature>
<accession>E4NE80</accession>
<dbReference type="EMBL" id="AP010968">
    <property type="protein sequence ID" value="BAJ29511.1"/>
    <property type="molecule type" value="Genomic_DNA"/>
</dbReference>
<reference evidence="2 3" key="1">
    <citation type="journal article" date="2010" name="DNA Res.">
        <title>Genome sequence of Kitasatospora setae NBRC 14216T: an evolutionary snapshot of the family Streptomycetaceae.</title>
        <authorList>
            <person name="Ichikawa N."/>
            <person name="Oguchi A."/>
            <person name="Ikeda H."/>
            <person name="Ishikawa J."/>
            <person name="Kitani S."/>
            <person name="Watanabe Y."/>
            <person name="Nakamura S."/>
            <person name="Katano Y."/>
            <person name="Kishi E."/>
            <person name="Sasagawa M."/>
            <person name="Ankai A."/>
            <person name="Fukui S."/>
            <person name="Hashimoto Y."/>
            <person name="Kamata S."/>
            <person name="Otoguro M."/>
            <person name="Tanikawa S."/>
            <person name="Nihira T."/>
            <person name="Horinouchi S."/>
            <person name="Ohnishi Y."/>
            <person name="Hayakawa M."/>
            <person name="Kuzuyama T."/>
            <person name="Arisawa A."/>
            <person name="Nomoto F."/>
            <person name="Miura H."/>
            <person name="Takahashi Y."/>
            <person name="Fujita N."/>
        </authorList>
    </citation>
    <scope>NUCLEOTIDE SEQUENCE [LARGE SCALE GENOMIC DNA]</scope>
    <source>
        <strain evidence="3">ATCC 33774 / DSM 43861 / JCM 3304 / KCC A-0304 / NBRC 14216 / KM-6054</strain>
    </source>
</reference>
<name>E4NE80_KITSK</name>
<protein>
    <recommendedName>
        <fullName evidence="1">Alkyl sulfatase dimerisation domain-containing protein</fullName>
    </recommendedName>
</protein>
<dbReference type="AlphaFoldDB" id="E4NE80"/>
<organism evidence="2 3">
    <name type="scientific">Kitasatospora setae (strain ATCC 33774 / DSM 43861 / JCM 3304 / KCC A-0304 / NBRC 14216 / KM-6054)</name>
    <name type="common">Streptomyces setae</name>
    <dbReference type="NCBI Taxonomy" id="452652"/>
    <lineage>
        <taxon>Bacteria</taxon>
        <taxon>Bacillati</taxon>
        <taxon>Actinomycetota</taxon>
        <taxon>Actinomycetes</taxon>
        <taxon>Kitasatosporales</taxon>
        <taxon>Streptomycetaceae</taxon>
        <taxon>Kitasatospora</taxon>
    </lineage>
</organism>
<evidence type="ECO:0000313" key="3">
    <source>
        <dbReference type="Proteomes" id="UP000007076"/>
    </source>
</evidence>
<dbReference type="eggNOG" id="COG2015">
    <property type="taxonomic scope" value="Bacteria"/>
</dbReference>
<proteinExistence type="predicted"/>
<dbReference type="HOGENOM" id="CLU_2973436_0_0_11"/>